<keyword evidence="2" id="KW-0255">Endonuclease</keyword>
<dbReference type="InterPro" id="IPR044925">
    <property type="entry name" value="His-Me_finger_sf"/>
</dbReference>
<evidence type="ECO:0000313" key="3">
    <source>
        <dbReference type="Proteomes" id="UP000612893"/>
    </source>
</evidence>
<dbReference type="InterPro" id="IPR003615">
    <property type="entry name" value="HNH_nuc"/>
</dbReference>
<accession>A0A934JZE5</accession>
<dbReference type="Gene3D" id="3.90.75.10">
    <property type="entry name" value="Homing Intron 3 (I-ppo) Encoded Endonuclease, Chain A"/>
    <property type="match status" value="1"/>
</dbReference>
<sequence>MNGPVPAGRLVRHLCNQHLCCNPQHLAAGTPAQNSSDILASGRATGYRAHRSCLRVVA</sequence>
<evidence type="ECO:0000259" key="1">
    <source>
        <dbReference type="Pfam" id="PF13392"/>
    </source>
</evidence>
<comment type="caution">
    <text evidence="2">The sequence shown here is derived from an EMBL/GenBank/DDBJ whole genome shotgun (WGS) entry which is preliminary data.</text>
</comment>
<dbReference type="Proteomes" id="UP000612893">
    <property type="component" value="Unassembled WGS sequence"/>
</dbReference>
<protein>
    <submittedName>
        <fullName evidence="2">HNH endonuclease</fullName>
    </submittedName>
</protein>
<dbReference type="Pfam" id="PF13392">
    <property type="entry name" value="HNH_3"/>
    <property type="match status" value="1"/>
</dbReference>
<evidence type="ECO:0000313" key="2">
    <source>
        <dbReference type="EMBL" id="MBJ7597732.1"/>
    </source>
</evidence>
<keyword evidence="2" id="KW-0378">Hydrolase</keyword>
<gene>
    <name evidence="2" type="ORF">JF922_06570</name>
</gene>
<dbReference type="EMBL" id="JAEKNR010000074">
    <property type="protein sequence ID" value="MBJ7597732.1"/>
    <property type="molecule type" value="Genomic_DNA"/>
</dbReference>
<dbReference type="AlphaFoldDB" id="A0A934JZE5"/>
<dbReference type="SUPFAM" id="SSF54060">
    <property type="entry name" value="His-Me finger endonucleases"/>
    <property type="match status" value="1"/>
</dbReference>
<keyword evidence="3" id="KW-1185">Reference proteome</keyword>
<feature type="domain" description="HNH nuclease" evidence="1">
    <location>
        <begin position="1"/>
        <end position="35"/>
    </location>
</feature>
<dbReference type="GO" id="GO:0004519">
    <property type="term" value="F:endonuclease activity"/>
    <property type="evidence" value="ECO:0007669"/>
    <property type="project" value="UniProtKB-KW"/>
</dbReference>
<dbReference type="InterPro" id="IPR044930">
    <property type="entry name" value="Homing_endonuclease_His-Me"/>
</dbReference>
<reference evidence="2" key="1">
    <citation type="submission" date="2020-10" db="EMBL/GenBank/DDBJ databases">
        <title>Ca. Dormibacterota MAGs.</title>
        <authorList>
            <person name="Montgomery K."/>
        </authorList>
    </citation>
    <scope>NUCLEOTIDE SEQUENCE [LARGE SCALE GENOMIC DNA]</scope>
    <source>
        <strain evidence="2">SC8812_S17_10</strain>
    </source>
</reference>
<name>A0A934JZE5_9BACT</name>
<proteinExistence type="predicted"/>
<organism evidence="2 3">
    <name type="scientific">Candidatus Nephthysia bennettiae</name>
    <dbReference type="NCBI Taxonomy" id="3127016"/>
    <lineage>
        <taxon>Bacteria</taxon>
        <taxon>Bacillati</taxon>
        <taxon>Candidatus Dormiibacterota</taxon>
        <taxon>Candidatus Dormibacteria</taxon>
        <taxon>Candidatus Dormibacterales</taxon>
        <taxon>Candidatus Dormibacteraceae</taxon>
        <taxon>Candidatus Nephthysia</taxon>
    </lineage>
</organism>
<keyword evidence="2" id="KW-0540">Nuclease</keyword>